<name>A0ACA9NNE1_9GLOM</name>
<dbReference type="EMBL" id="CAJVPT010023523">
    <property type="protein sequence ID" value="CAG8665960.1"/>
    <property type="molecule type" value="Genomic_DNA"/>
</dbReference>
<reference evidence="1" key="1">
    <citation type="submission" date="2021-06" db="EMBL/GenBank/DDBJ databases">
        <authorList>
            <person name="Kallberg Y."/>
            <person name="Tangrot J."/>
            <person name="Rosling A."/>
        </authorList>
    </citation>
    <scope>NUCLEOTIDE SEQUENCE</scope>
    <source>
        <strain evidence="1">CL356</strain>
    </source>
</reference>
<accession>A0ACA9NNE1</accession>
<evidence type="ECO:0000313" key="2">
    <source>
        <dbReference type="Proteomes" id="UP000789525"/>
    </source>
</evidence>
<evidence type="ECO:0000313" key="1">
    <source>
        <dbReference type="EMBL" id="CAG8665960.1"/>
    </source>
</evidence>
<proteinExistence type="predicted"/>
<comment type="caution">
    <text evidence="1">The sequence shown here is derived from an EMBL/GenBank/DDBJ whole genome shotgun (WGS) entry which is preliminary data.</text>
</comment>
<keyword evidence="2" id="KW-1185">Reference proteome</keyword>
<sequence length="420" mass="47723">MTDSAVTRVPPEIWWIILDEVIDLPGYLNTTFNGNDWIGYLYTIQEVTTLLETKRGPFLWSGGTVTSAQVGYRAPTRAPAQVRTTSEKRTELTSKDDEALNLGQFPRSRISNGSSMIYSGKNPSLVPSRRTEHASYCLDSSIGIYRPRPEQIASVHMRGVIGSYSFPQRASKCPVDGPFLFLLASIPSHNHRIGFIWAGNMTYHLYLIPTTYFLQLMIYSRSSAVSRTPLEVWWMILDEAIDVPIFFSTVYSGDNWIRDSKVCVFKEEGKEYREKEKQRKTISLVSVFMGKKLSPHPDLKAARRVFISHAIGENVSAWVGERADWQVIRLEDADAKEMARVSLPCLRRLVLSLPTEKVLDLSSYLRDLGWSEQLTWLEFSPNVDGHSSLSGYTFVNGTLKTYPLGWTQTIYDNLSYWEAS</sequence>
<gene>
    <name evidence="1" type="ORF">ACOLOM_LOCUS8767</name>
</gene>
<organism evidence="1 2">
    <name type="scientific">Acaulospora colombiana</name>
    <dbReference type="NCBI Taxonomy" id="27376"/>
    <lineage>
        <taxon>Eukaryota</taxon>
        <taxon>Fungi</taxon>
        <taxon>Fungi incertae sedis</taxon>
        <taxon>Mucoromycota</taxon>
        <taxon>Glomeromycotina</taxon>
        <taxon>Glomeromycetes</taxon>
        <taxon>Diversisporales</taxon>
        <taxon>Acaulosporaceae</taxon>
        <taxon>Acaulospora</taxon>
    </lineage>
</organism>
<protein>
    <submittedName>
        <fullName evidence="1">12201_t:CDS:1</fullName>
    </submittedName>
</protein>
<dbReference type="Proteomes" id="UP000789525">
    <property type="component" value="Unassembled WGS sequence"/>
</dbReference>